<dbReference type="InterPro" id="IPR010819">
    <property type="entry name" value="AGE/CE"/>
</dbReference>
<dbReference type="EMBL" id="JAFKCW010000005">
    <property type="protein sequence ID" value="MBN7803152.1"/>
    <property type="molecule type" value="Genomic_DNA"/>
</dbReference>
<dbReference type="Pfam" id="PF07221">
    <property type="entry name" value="GlcNAc_2-epim"/>
    <property type="match status" value="1"/>
</dbReference>
<evidence type="ECO:0000313" key="3">
    <source>
        <dbReference type="EMBL" id="MBN7803152.1"/>
    </source>
</evidence>
<proteinExistence type="inferred from homology"/>
<name>A0ABS3BVQ0_9BACT</name>
<dbReference type="InterPro" id="IPR008928">
    <property type="entry name" value="6-hairpin_glycosidase_sf"/>
</dbReference>
<dbReference type="InterPro" id="IPR012341">
    <property type="entry name" value="6hp_glycosidase-like_sf"/>
</dbReference>
<dbReference type="SUPFAM" id="SSF48208">
    <property type="entry name" value="Six-hairpin glycosidases"/>
    <property type="match status" value="1"/>
</dbReference>
<comment type="caution">
    <text evidence="3">The sequence shown here is derived from an EMBL/GenBank/DDBJ whole genome shotgun (WGS) entry which is preliminary data.</text>
</comment>
<dbReference type="PROSITE" id="PS51257">
    <property type="entry name" value="PROKAR_LIPOPROTEIN"/>
    <property type="match status" value="1"/>
</dbReference>
<dbReference type="Gene3D" id="1.50.10.10">
    <property type="match status" value="1"/>
</dbReference>
<keyword evidence="4" id="KW-1185">Reference proteome</keyword>
<protein>
    <submittedName>
        <fullName evidence="3">AGE family epimerase/isomerase</fullName>
    </submittedName>
</protein>
<accession>A0ABS3BVQ0</accession>
<evidence type="ECO:0000256" key="1">
    <source>
        <dbReference type="ARBA" id="ARBA00008558"/>
    </source>
</evidence>
<evidence type="ECO:0000313" key="4">
    <source>
        <dbReference type="Proteomes" id="UP000664698"/>
    </source>
</evidence>
<dbReference type="RefSeq" id="WP_206571148.1">
    <property type="nucleotide sequence ID" value="NZ_JAFKCW010000005.1"/>
</dbReference>
<evidence type="ECO:0000256" key="2">
    <source>
        <dbReference type="ARBA" id="ARBA00023235"/>
    </source>
</evidence>
<gene>
    <name evidence="3" type="ORF">J0A67_19920</name>
</gene>
<organism evidence="3 4">
    <name type="scientific">Algoriphagus aestuariicola</name>
    <dbReference type="NCBI Taxonomy" id="1852016"/>
    <lineage>
        <taxon>Bacteria</taxon>
        <taxon>Pseudomonadati</taxon>
        <taxon>Bacteroidota</taxon>
        <taxon>Cytophagia</taxon>
        <taxon>Cytophagales</taxon>
        <taxon>Cyclobacteriaceae</taxon>
        <taxon>Algoriphagus</taxon>
    </lineage>
</organism>
<reference evidence="3 4" key="1">
    <citation type="submission" date="2021-03" db="EMBL/GenBank/DDBJ databases">
        <title>novel species isolated from a fishpond in China.</title>
        <authorList>
            <person name="Lu H."/>
            <person name="Cai Z."/>
        </authorList>
    </citation>
    <scope>NUCLEOTIDE SEQUENCE [LARGE SCALE GENOMIC DNA]</scope>
    <source>
        <strain evidence="3 4">JCM 31546</strain>
    </source>
</reference>
<comment type="similarity">
    <text evidence="1">Belongs to the N-acylglucosamine 2-epimerase family.</text>
</comment>
<keyword evidence="2" id="KW-0413">Isomerase</keyword>
<dbReference type="PANTHER" id="PTHR15108">
    <property type="entry name" value="N-ACYLGLUCOSAMINE-2-EPIMERASE"/>
    <property type="match status" value="1"/>
</dbReference>
<sequence>MNKFVSSILLACICALLSCQDNDPRQILADQIEQHLRSEVLDKWYPQAMDTIDGGFLSTFSYDFQPAGDQDKMIVTQARHVWTNAKAAERYPEEKFYSRGAEHGFHFLRDKFWDAENGGFFWLLDKKGNVKGDSSKTAYGNAFGIYALAAYYKQSENPEALDLAKKAFYWLDSGAHDPVYKGYFQHLDRYGKPIARTSDTPSTSDLGYKDQNSSIHLLEAFSELYQVWPDELLRKRLEEMLVLIRDTIVTDRGHLTLFLYPDWRPVTFSDSTEAVIEAHHQLDHVSFGHDVETAFLMLEASHVLGLEDDQRTLEVAKKMVDQALKLGWDKEKGGFYDEGYYFKDGYRVTRSTKNWWAQAEGLNSLLLFHELYPDDPNDYYGKFLQLWDYTDTYLIDHEYGDWYAGGLDQQPELKTANKGHIWKGIYHHYRSLDAVIQRLRKSGGHE</sequence>
<dbReference type="Proteomes" id="UP000664698">
    <property type="component" value="Unassembled WGS sequence"/>
</dbReference>